<gene>
    <name evidence="1" type="ORF">P7K49_034021</name>
</gene>
<sequence length="129" mass="14172">MQGLREKQPKVSSLKLLSTWTQHPLVQPGEMSLGGTTLAEQNSVKQQDESDCDSSELGKLEVTYASYRMEGPPWPYSTHTQLAGPTQRLLSPSLGNVPYGMGTHTLDHSHGFSPWVPLATKAVEVENRP</sequence>
<evidence type="ECO:0000313" key="2">
    <source>
        <dbReference type="Proteomes" id="UP001266305"/>
    </source>
</evidence>
<protein>
    <submittedName>
        <fullName evidence="1">Uncharacterized protein</fullName>
    </submittedName>
</protein>
<name>A0ABQ9TTK1_SAGOE</name>
<proteinExistence type="predicted"/>
<organism evidence="1 2">
    <name type="scientific">Saguinus oedipus</name>
    <name type="common">Cotton-top tamarin</name>
    <name type="synonym">Oedipomidas oedipus</name>
    <dbReference type="NCBI Taxonomy" id="9490"/>
    <lineage>
        <taxon>Eukaryota</taxon>
        <taxon>Metazoa</taxon>
        <taxon>Chordata</taxon>
        <taxon>Craniata</taxon>
        <taxon>Vertebrata</taxon>
        <taxon>Euteleostomi</taxon>
        <taxon>Mammalia</taxon>
        <taxon>Eutheria</taxon>
        <taxon>Euarchontoglires</taxon>
        <taxon>Primates</taxon>
        <taxon>Haplorrhini</taxon>
        <taxon>Platyrrhini</taxon>
        <taxon>Cebidae</taxon>
        <taxon>Callitrichinae</taxon>
        <taxon>Saguinus</taxon>
    </lineage>
</organism>
<accession>A0ABQ9TTK1</accession>
<dbReference type="Proteomes" id="UP001266305">
    <property type="component" value="Unassembled WGS sequence"/>
</dbReference>
<evidence type="ECO:0000313" key="1">
    <source>
        <dbReference type="EMBL" id="KAK2088114.1"/>
    </source>
</evidence>
<comment type="caution">
    <text evidence="1">The sequence shown here is derived from an EMBL/GenBank/DDBJ whole genome shotgun (WGS) entry which is preliminary data.</text>
</comment>
<keyword evidence="2" id="KW-1185">Reference proteome</keyword>
<reference evidence="1 2" key="1">
    <citation type="submission" date="2023-05" db="EMBL/GenBank/DDBJ databases">
        <title>B98-5 Cell Line De Novo Hybrid Assembly: An Optical Mapping Approach.</title>
        <authorList>
            <person name="Kananen K."/>
            <person name="Auerbach J.A."/>
            <person name="Kautto E."/>
            <person name="Blachly J.S."/>
        </authorList>
    </citation>
    <scope>NUCLEOTIDE SEQUENCE [LARGE SCALE GENOMIC DNA]</scope>
    <source>
        <strain evidence="1">B95-8</strain>
        <tissue evidence="1">Cell line</tissue>
    </source>
</reference>
<dbReference type="EMBL" id="JASSZA010000019">
    <property type="protein sequence ID" value="KAK2088114.1"/>
    <property type="molecule type" value="Genomic_DNA"/>
</dbReference>